<dbReference type="GO" id="GO:0006508">
    <property type="term" value="P:proteolysis"/>
    <property type="evidence" value="ECO:0007669"/>
    <property type="project" value="UniProtKB-KW"/>
</dbReference>
<dbReference type="SUPFAM" id="SSF144091">
    <property type="entry name" value="Rhomboid-like"/>
    <property type="match status" value="1"/>
</dbReference>
<feature type="transmembrane region" description="Helical" evidence="6">
    <location>
        <begin position="276"/>
        <end position="294"/>
    </location>
</feature>
<feature type="region of interest" description="Disordered" evidence="7">
    <location>
        <begin position="1"/>
        <end position="69"/>
    </location>
</feature>
<keyword evidence="3 6" id="KW-0812">Transmembrane</keyword>
<evidence type="ECO:0000313" key="9">
    <source>
        <dbReference type="EMBL" id="JAT49256.1"/>
    </source>
</evidence>
<dbReference type="GO" id="GO:0004252">
    <property type="term" value="F:serine-type endopeptidase activity"/>
    <property type="evidence" value="ECO:0007669"/>
    <property type="project" value="InterPro"/>
</dbReference>
<evidence type="ECO:0000256" key="2">
    <source>
        <dbReference type="ARBA" id="ARBA00009045"/>
    </source>
</evidence>
<comment type="catalytic activity">
    <reaction evidence="6">
        <text>Cleaves type-1 transmembrane domains using a catalytic dyad composed of serine and histidine that are contributed by different transmembrane domains.</text>
        <dbReference type="EC" id="3.4.21.105"/>
    </reaction>
</comment>
<proteinExistence type="inferred from homology"/>
<feature type="transmembrane region" description="Helical" evidence="6">
    <location>
        <begin position="251"/>
        <end position="270"/>
    </location>
</feature>
<feature type="non-terminal residue" evidence="9">
    <location>
        <position position="1"/>
    </location>
</feature>
<evidence type="ECO:0000256" key="6">
    <source>
        <dbReference type="RuleBase" id="RU362115"/>
    </source>
</evidence>
<dbReference type="PANTHER" id="PTHR22936:SF77">
    <property type="entry name" value="RHOMBOID-LIKE PROTEIN 1"/>
    <property type="match status" value="1"/>
</dbReference>
<keyword evidence="6" id="KW-0378">Hydrolase</keyword>
<protein>
    <recommendedName>
        <fullName evidence="6">RHOMBOID-like protein</fullName>
        <ecNumber evidence="6">3.4.21.105</ecNumber>
    </recommendedName>
</protein>
<keyword evidence="4 6" id="KW-1133">Transmembrane helix</keyword>
<evidence type="ECO:0000256" key="5">
    <source>
        <dbReference type="ARBA" id="ARBA00023136"/>
    </source>
</evidence>
<dbReference type="PANTHER" id="PTHR22936">
    <property type="entry name" value="RHOMBOID-RELATED"/>
    <property type="match status" value="1"/>
</dbReference>
<dbReference type="InterPro" id="IPR002610">
    <property type="entry name" value="Peptidase_S54_rhomboid-like"/>
</dbReference>
<comment type="function">
    <text evidence="6">Serine protease involved in intramembrane proteolysis.</text>
</comment>
<name>A0A1D1Y3S1_9ARAE</name>
<dbReference type="Gene3D" id="1.20.1540.10">
    <property type="entry name" value="Rhomboid-like"/>
    <property type="match status" value="1"/>
</dbReference>
<sequence>EREREREAINHPSSRPPLRRHCSLPRAGARATAAGEDGRAGGMGKRSSGDVEAGAQPQQHQPHHLQPVPPLPPEAAWVAWLVPAFVAANVVAFAYTMYVNDCPGSPPASRGGQRCILQDTLGRFAFEPLPVNPLFGPATQTLDLLGALDYNKVVLDGEGWRLFTCVWLHAGVVHLLANMLSFLFIGVRLEQEFGFVKIGTLYIISGFGGSLLSSLSIESKISVGASGALFGLLGAMLSELITNWTIYANKFAALLTLLVIIAINLAVGIIPQVDSSAHIGGFVSGFLLGFVVLIRPQFGWISRKRIPPGYDMDLVRPKHKLYQYLLWFVALVLLIIGFMGGLAKLFYARAVGSLQASGRTK</sequence>
<comment type="subcellular location">
    <subcellularLocation>
        <location evidence="1 6">Membrane</location>
        <topology evidence="1 6">Multi-pass membrane protein</topology>
    </subcellularLocation>
</comment>
<evidence type="ECO:0000256" key="3">
    <source>
        <dbReference type="ARBA" id="ARBA00022692"/>
    </source>
</evidence>
<dbReference type="AlphaFoldDB" id="A0A1D1Y3S1"/>
<feature type="transmembrane region" description="Helical" evidence="6">
    <location>
        <begin position="223"/>
        <end position="244"/>
    </location>
</feature>
<gene>
    <name evidence="9" type="primary">rhbdf1_4</name>
    <name evidence="9" type="ORF">g.52261</name>
</gene>
<evidence type="ECO:0000256" key="1">
    <source>
        <dbReference type="ARBA" id="ARBA00004141"/>
    </source>
</evidence>
<feature type="compositionally biased region" description="Low complexity" evidence="7">
    <location>
        <begin position="56"/>
        <end position="66"/>
    </location>
</feature>
<feature type="transmembrane region" description="Helical" evidence="6">
    <location>
        <begin position="75"/>
        <end position="98"/>
    </location>
</feature>
<feature type="transmembrane region" description="Helical" evidence="6">
    <location>
        <begin position="199"/>
        <end position="217"/>
    </location>
</feature>
<dbReference type="InterPro" id="IPR022764">
    <property type="entry name" value="Peptidase_S54_rhomboid_dom"/>
</dbReference>
<evidence type="ECO:0000259" key="8">
    <source>
        <dbReference type="Pfam" id="PF01694"/>
    </source>
</evidence>
<comment type="similarity">
    <text evidence="2 6">Belongs to the peptidase S54 family.</text>
</comment>
<organism evidence="9">
    <name type="scientific">Anthurium amnicola</name>
    <dbReference type="NCBI Taxonomy" id="1678845"/>
    <lineage>
        <taxon>Eukaryota</taxon>
        <taxon>Viridiplantae</taxon>
        <taxon>Streptophyta</taxon>
        <taxon>Embryophyta</taxon>
        <taxon>Tracheophyta</taxon>
        <taxon>Spermatophyta</taxon>
        <taxon>Magnoliopsida</taxon>
        <taxon>Liliopsida</taxon>
        <taxon>Araceae</taxon>
        <taxon>Pothoideae</taxon>
        <taxon>Potheae</taxon>
        <taxon>Anthurium</taxon>
    </lineage>
</organism>
<dbReference type="InterPro" id="IPR035952">
    <property type="entry name" value="Rhomboid-like_sf"/>
</dbReference>
<dbReference type="EMBL" id="GDJX01018680">
    <property type="protein sequence ID" value="JAT49256.1"/>
    <property type="molecule type" value="Transcribed_RNA"/>
</dbReference>
<feature type="transmembrane region" description="Helical" evidence="6">
    <location>
        <begin position="166"/>
        <end position="187"/>
    </location>
</feature>
<keyword evidence="6" id="KW-0720">Serine protease</keyword>
<reference evidence="9" key="1">
    <citation type="submission" date="2015-07" db="EMBL/GenBank/DDBJ databases">
        <title>Transcriptome Assembly of Anthurium amnicola.</title>
        <authorList>
            <person name="Suzuki J."/>
        </authorList>
    </citation>
    <scope>NUCLEOTIDE SEQUENCE</scope>
</reference>
<feature type="transmembrane region" description="Helical" evidence="6">
    <location>
        <begin position="324"/>
        <end position="347"/>
    </location>
</feature>
<dbReference type="Pfam" id="PF01694">
    <property type="entry name" value="Rhomboid"/>
    <property type="match status" value="1"/>
</dbReference>
<keyword evidence="5 6" id="KW-0472">Membrane</keyword>
<evidence type="ECO:0000256" key="7">
    <source>
        <dbReference type="SAM" id="MobiDB-lite"/>
    </source>
</evidence>
<accession>A0A1D1Y3S1</accession>
<keyword evidence="6" id="KW-0645">Protease</keyword>
<dbReference type="GO" id="GO:0016020">
    <property type="term" value="C:membrane"/>
    <property type="evidence" value="ECO:0007669"/>
    <property type="project" value="UniProtKB-SubCell"/>
</dbReference>
<feature type="domain" description="Peptidase S54 rhomboid" evidence="8">
    <location>
        <begin position="157"/>
        <end position="293"/>
    </location>
</feature>
<evidence type="ECO:0000256" key="4">
    <source>
        <dbReference type="ARBA" id="ARBA00022989"/>
    </source>
</evidence>
<dbReference type="EC" id="3.4.21.105" evidence="6"/>